<organism evidence="6 7">
    <name type="scientific">Vibrio cholerae serotype O1 (strain ATCC 39541 / Classical Ogawa 395 / O395)</name>
    <dbReference type="NCBI Taxonomy" id="345073"/>
    <lineage>
        <taxon>Bacteria</taxon>
        <taxon>Pseudomonadati</taxon>
        <taxon>Pseudomonadota</taxon>
        <taxon>Gammaproteobacteria</taxon>
        <taxon>Vibrionales</taxon>
        <taxon>Vibrionaceae</taxon>
        <taxon>Vibrio</taxon>
    </lineage>
</organism>
<evidence type="ECO:0000313" key="7">
    <source>
        <dbReference type="Proteomes" id="UP000000249"/>
    </source>
</evidence>
<keyword evidence="4" id="KW-0574">Periplasm</keyword>
<dbReference type="OrthoDB" id="6105813at2"/>
<feature type="signal peptide" evidence="5">
    <location>
        <begin position="1"/>
        <end position="25"/>
    </location>
</feature>
<evidence type="ECO:0000256" key="4">
    <source>
        <dbReference type="ARBA" id="ARBA00022764"/>
    </source>
</evidence>
<accession>A0A0H3AJV0</accession>
<protein>
    <submittedName>
        <fullName evidence="6">Periplasmic protein cpxP</fullName>
    </submittedName>
</protein>
<dbReference type="KEGG" id="vcr:VC395_2804"/>
<dbReference type="GO" id="GO:0030288">
    <property type="term" value="C:outer membrane-bounded periplasmic space"/>
    <property type="evidence" value="ECO:0007669"/>
    <property type="project" value="TreeGrafter"/>
</dbReference>
<evidence type="ECO:0000313" key="6">
    <source>
        <dbReference type="EMBL" id="ABQ20856.1"/>
    </source>
</evidence>
<evidence type="ECO:0000256" key="2">
    <source>
        <dbReference type="ARBA" id="ARBA00008441"/>
    </source>
</evidence>
<dbReference type="GO" id="GO:0051082">
    <property type="term" value="F:unfolded protein binding"/>
    <property type="evidence" value="ECO:0007669"/>
    <property type="project" value="TreeGrafter"/>
</dbReference>
<dbReference type="RefSeq" id="WP_000761521.1">
    <property type="nucleotide sequence ID" value="NC_009457.1"/>
</dbReference>
<dbReference type="eggNOG" id="COG3678">
    <property type="taxonomic scope" value="Bacteria"/>
</dbReference>
<dbReference type="PATRIC" id="fig|345073.21.peg.2701"/>
<dbReference type="PIRSF" id="PIRSF034445">
    <property type="entry name" value="CpxP_Spy"/>
    <property type="match status" value="1"/>
</dbReference>
<dbReference type="PANTHER" id="PTHR38102">
    <property type="entry name" value="PERIPLASMIC CHAPERONE SPY"/>
    <property type="match status" value="1"/>
</dbReference>
<dbReference type="Gene3D" id="1.20.120.1490">
    <property type="match status" value="1"/>
</dbReference>
<dbReference type="InterPro" id="IPR012899">
    <property type="entry name" value="LTXXQ"/>
</dbReference>
<evidence type="ECO:0000256" key="3">
    <source>
        <dbReference type="ARBA" id="ARBA00022729"/>
    </source>
</evidence>
<dbReference type="PANTHER" id="PTHR38102:SF1">
    <property type="entry name" value="PERIPLASMIC CHAPERONE SPY"/>
    <property type="match status" value="1"/>
</dbReference>
<sequence>MKLAKKMILAAAVLPLTLGTTAALAYGGHGWDKEGDGHCGDRGERGIWKQLDLTAEQQAQLKEMREAGREEMRANRGQSHDAMKALHAQERALVLAADFDQAAAENLAKQMVDQQVTHRVKMMEKRHQMMSILTAEQKAKLQTLQQEKMAECMQDGQHGKGKKHASQ</sequence>
<dbReference type="Pfam" id="PF07813">
    <property type="entry name" value="LTXXQ"/>
    <property type="match status" value="1"/>
</dbReference>
<evidence type="ECO:0000256" key="5">
    <source>
        <dbReference type="SAM" id="SignalP"/>
    </source>
</evidence>
<dbReference type="KEGG" id="vco:VC0395_A2263"/>
<dbReference type="CDD" id="cd09916">
    <property type="entry name" value="CpxP_like"/>
    <property type="match status" value="1"/>
</dbReference>
<dbReference type="Proteomes" id="UP000000249">
    <property type="component" value="Chromosome 1"/>
</dbReference>
<dbReference type="AlphaFoldDB" id="A0A0H3AJV0"/>
<feature type="chain" id="PRO_5030008201" evidence="5">
    <location>
        <begin position="26"/>
        <end position="167"/>
    </location>
</feature>
<dbReference type="SMR" id="A0A0H3AJV0"/>
<comment type="subcellular location">
    <subcellularLocation>
        <location evidence="1">Periplasm</location>
    </subcellularLocation>
</comment>
<proteinExistence type="inferred from homology"/>
<keyword evidence="3 5" id="KW-0732">Signal</keyword>
<comment type="similarity">
    <text evidence="2">Belongs to the CpxP/Spy family.</text>
</comment>
<reference evidence="6 7" key="1">
    <citation type="submission" date="2007-03" db="EMBL/GenBank/DDBJ databases">
        <authorList>
            <person name="Heidelberg J."/>
        </authorList>
    </citation>
    <scope>NUCLEOTIDE SEQUENCE [LARGE SCALE GENOMIC DNA]</scope>
    <source>
        <strain evidence="7">ATCC 39541 / Classical Ogawa 395 / O395</strain>
    </source>
</reference>
<evidence type="ECO:0000256" key="1">
    <source>
        <dbReference type="ARBA" id="ARBA00004418"/>
    </source>
</evidence>
<dbReference type="InterPro" id="IPR052211">
    <property type="entry name" value="Cpx_auxiliary_protein"/>
</dbReference>
<dbReference type="NCBIfam" id="NF009391">
    <property type="entry name" value="PRK12750.1"/>
    <property type="match status" value="1"/>
</dbReference>
<name>A0A0H3AJV0_VIBC3</name>
<dbReference type="EMBL" id="CP000627">
    <property type="protein sequence ID" value="ABQ20856.1"/>
    <property type="molecule type" value="Genomic_DNA"/>
</dbReference>
<gene>
    <name evidence="6" type="ordered locus">VC0395_A2263</name>
</gene>